<dbReference type="PROSITE" id="PS51257">
    <property type="entry name" value="PROKAR_LIPOPROTEIN"/>
    <property type="match status" value="1"/>
</dbReference>
<gene>
    <name evidence="5" type="ORF">D7S86_16975</name>
</gene>
<accession>A0A494XZ38</accession>
<evidence type="ECO:0000313" key="6">
    <source>
        <dbReference type="Proteomes" id="UP000270342"/>
    </source>
</evidence>
<feature type="domain" description="Filamentous haemagglutinin FhaB/tRNA nuclease CdiA-like TPS" evidence="4">
    <location>
        <begin position="105"/>
        <end position="217"/>
    </location>
</feature>
<dbReference type="InterPro" id="IPR050909">
    <property type="entry name" value="Bact_Autotransporter_VF"/>
</dbReference>
<proteinExistence type="predicted"/>
<dbReference type="Proteomes" id="UP000270342">
    <property type="component" value="Unassembled WGS sequence"/>
</dbReference>
<evidence type="ECO:0000259" key="4">
    <source>
        <dbReference type="SMART" id="SM00912"/>
    </source>
</evidence>
<keyword evidence="3" id="KW-0732">Signal</keyword>
<dbReference type="SUPFAM" id="SSF51126">
    <property type="entry name" value="Pectin lyase-like"/>
    <property type="match status" value="1"/>
</dbReference>
<dbReference type="InterPro" id="IPR008638">
    <property type="entry name" value="FhaB/CdiA-like_TPS"/>
</dbReference>
<dbReference type="InterPro" id="IPR011050">
    <property type="entry name" value="Pectin_lyase_fold/virulence"/>
</dbReference>
<dbReference type="Pfam" id="PF05860">
    <property type="entry name" value="TPS"/>
    <property type="match status" value="1"/>
</dbReference>
<dbReference type="GO" id="GO:0005576">
    <property type="term" value="C:extracellular region"/>
    <property type="evidence" value="ECO:0007669"/>
    <property type="project" value="UniProtKB-SubCell"/>
</dbReference>
<dbReference type="Pfam" id="PF13018">
    <property type="entry name" value="ESPR"/>
    <property type="match status" value="1"/>
</dbReference>
<dbReference type="AlphaFoldDB" id="A0A494XZ38"/>
<feature type="non-terminal residue" evidence="5">
    <location>
        <position position="232"/>
    </location>
</feature>
<evidence type="ECO:0000313" key="5">
    <source>
        <dbReference type="EMBL" id="RKP53404.1"/>
    </source>
</evidence>
<dbReference type="PANTHER" id="PTHR12338:SF8">
    <property type="entry name" value="HEME_HEMOPEXIN-BINDING PROTEIN"/>
    <property type="match status" value="1"/>
</dbReference>
<name>A0A494XZ38_9BURK</name>
<keyword evidence="6" id="KW-1185">Reference proteome</keyword>
<dbReference type="SMART" id="SM00912">
    <property type="entry name" value="Haemagg_act"/>
    <property type="match status" value="1"/>
</dbReference>
<sequence>MRSLCVERPENLSFATTLSSGSCRSDPRRAASLLKAWKSMNHNRFRTIFSRRLGMCIAVAEVAKGQGKESGRRASMGRPSSARVVSSMRALALALCIAEPMLSHAQSLPTGGQVQAGNANISQTGTTMNINQSSQRAVIDWNTFNVGQGNTVRFNQPNTQAQTLNRVTGAEASQIQGSLLANGQVLIQNANGVLFGNGAVVNVGALLATTKSIDANAFMAGDPLELKSTGVN</sequence>
<dbReference type="InterPro" id="IPR012334">
    <property type="entry name" value="Pectin_lyas_fold"/>
</dbReference>
<dbReference type="Gene3D" id="2.160.20.10">
    <property type="entry name" value="Single-stranded right-handed beta-helix, Pectin lyase-like"/>
    <property type="match status" value="1"/>
</dbReference>
<dbReference type="NCBIfam" id="TIGR01901">
    <property type="entry name" value="adhes_NPXG"/>
    <property type="match status" value="1"/>
</dbReference>
<keyword evidence="2" id="KW-0964">Secreted</keyword>
<organism evidence="5 6">
    <name type="scientific">Pararobbsia silviterrae</name>
    <dbReference type="NCBI Taxonomy" id="1792498"/>
    <lineage>
        <taxon>Bacteria</taxon>
        <taxon>Pseudomonadati</taxon>
        <taxon>Pseudomonadota</taxon>
        <taxon>Betaproteobacteria</taxon>
        <taxon>Burkholderiales</taxon>
        <taxon>Burkholderiaceae</taxon>
        <taxon>Pararobbsia</taxon>
    </lineage>
</organism>
<comment type="caution">
    <text evidence="5">The sequence shown here is derived from an EMBL/GenBank/DDBJ whole genome shotgun (WGS) entry which is preliminary data.</text>
</comment>
<reference evidence="5 6" key="1">
    <citation type="submission" date="2018-10" db="EMBL/GenBank/DDBJ databases">
        <title>Robbsia sp. DHC34, isolated from soil.</title>
        <authorList>
            <person name="Gao Z.-H."/>
            <person name="Qiu L.-H."/>
        </authorList>
    </citation>
    <scope>NUCLEOTIDE SEQUENCE [LARGE SCALE GENOMIC DNA]</scope>
    <source>
        <strain evidence="5 6">DHC34</strain>
    </source>
</reference>
<evidence type="ECO:0000256" key="3">
    <source>
        <dbReference type="ARBA" id="ARBA00022729"/>
    </source>
</evidence>
<comment type="subcellular location">
    <subcellularLocation>
        <location evidence="1">Secreted</location>
    </subcellularLocation>
</comment>
<evidence type="ECO:0000256" key="2">
    <source>
        <dbReference type="ARBA" id="ARBA00022525"/>
    </source>
</evidence>
<dbReference type="PANTHER" id="PTHR12338">
    <property type="entry name" value="AUTOTRANSPORTER"/>
    <property type="match status" value="1"/>
</dbReference>
<evidence type="ECO:0000256" key="1">
    <source>
        <dbReference type="ARBA" id="ARBA00004613"/>
    </source>
</evidence>
<dbReference type="InterPro" id="IPR024973">
    <property type="entry name" value="ESPR"/>
</dbReference>
<protein>
    <submittedName>
        <fullName evidence="5">Filamentous hemagglutinin N-terminal domain-containing protein</fullName>
    </submittedName>
</protein>
<dbReference type="EMBL" id="RBZU01000007">
    <property type="protein sequence ID" value="RKP53404.1"/>
    <property type="molecule type" value="Genomic_DNA"/>
</dbReference>